<dbReference type="Proteomes" id="UP000020467">
    <property type="component" value="Unassembled WGS sequence"/>
</dbReference>
<reference evidence="3 4" key="1">
    <citation type="submission" date="2014-02" db="EMBL/GenBank/DDBJ databases">
        <title>The genome sequence of Colletotrichum fioriniae PJ7.</title>
        <authorList>
            <person name="Baroncelli R."/>
            <person name="Thon M.R."/>
        </authorList>
    </citation>
    <scope>NUCLEOTIDE SEQUENCE [LARGE SCALE GENOMIC DNA]</scope>
    <source>
        <strain evidence="3 4">PJ7</strain>
    </source>
</reference>
<dbReference type="InterPro" id="IPR011048">
    <property type="entry name" value="Haem_d1_sf"/>
</dbReference>
<feature type="chain" id="PRO_5001455892" description="Carboxy-cis,cis-muconate cyclase" evidence="2">
    <location>
        <begin position="20"/>
        <end position="407"/>
    </location>
</feature>
<organism evidence="3 4">
    <name type="scientific">Colletotrichum fioriniae PJ7</name>
    <dbReference type="NCBI Taxonomy" id="1445577"/>
    <lineage>
        <taxon>Eukaryota</taxon>
        <taxon>Fungi</taxon>
        <taxon>Dikarya</taxon>
        <taxon>Ascomycota</taxon>
        <taxon>Pezizomycotina</taxon>
        <taxon>Sordariomycetes</taxon>
        <taxon>Hypocreomycetidae</taxon>
        <taxon>Glomerellales</taxon>
        <taxon>Glomerellaceae</taxon>
        <taxon>Colletotrichum</taxon>
        <taxon>Colletotrichum acutatum species complex</taxon>
    </lineage>
</organism>
<comment type="similarity">
    <text evidence="1">Belongs to the cycloisomerase 2 family.</text>
</comment>
<evidence type="ECO:0000313" key="3">
    <source>
        <dbReference type="EMBL" id="EXF78549.1"/>
    </source>
</evidence>
<dbReference type="AlphaFoldDB" id="A0A010RKX8"/>
<feature type="signal peptide" evidence="2">
    <location>
        <begin position="1"/>
        <end position="19"/>
    </location>
</feature>
<evidence type="ECO:0000313" key="4">
    <source>
        <dbReference type="Proteomes" id="UP000020467"/>
    </source>
</evidence>
<comment type="caution">
    <text evidence="3">The sequence shown here is derived from an EMBL/GenBank/DDBJ whole genome shotgun (WGS) entry which is preliminary data.</text>
</comment>
<name>A0A010RKX8_9PEZI</name>
<dbReference type="SUPFAM" id="SSF51004">
    <property type="entry name" value="C-terminal (heme d1) domain of cytochrome cd1-nitrite reductase"/>
    <property type="match status" value="1"/>
</dbReference>
<dbReference type="PANTHER" id="PTHR30344">
    <property type="entry name" value="6-PHOSPHOGLUCONOLACTONASE-RELATED"/>
    <property type="match status" value="1"/>
</dbReference>
<gene>
    <name evidence="3" type="ORF">CFIO01_11013</name>
</gene>
<dbReference type="InterPro" id="IPR050282">
    <property type="entry name" value="Cycloisomerase_2"/>
</dbReference>
<dbReference type="GO" id="GO:0017057">
    <property type="term" value="F:6-phosphogluconolactonase activity"/>
    <property type="evidence" value="ECO:0007669"/>
    <property type="project" value="TreeGrafter"/>
</dbReference>
<protein>
    <recommendedName>
        <fullName evidence="5">Carboxy-cis,cis-muconate cyclase</fullName>
    </recommendedName>
</protein>
<accession>A0A010RKX8</accession>
<evidence type="ECO:0000256" key="1">
    <source>
        <dbReference type="ARBA" id="ARBA00005564"/>
    </source>
</evidence>
<evidence type="ECO:0008006" key="5">
    <source>
        <dbReference type="Google" id="ProtNLM"/>
    </source>
</evidence>
<keyword evidence="4" id="KW-1185">Reference proteome</keyword>
<dbReference type="KEGG" id="cfj:CFIO01_11013"/>
<dbReference type="InterPro" id="IPR015943">
    <property type="entry name" value="WD40/YVTN_repeat-like_dom_sf"/>
</dbReference>
<dbReference type="OrthoDB" id="9972196at2759"/>
<dbReference type="InterPro" id="IPR019405">
    <property type="entry name" value="Lactonase_7-beta_prop"/>
</dbReference>
<dbReference type="HOGENOM" id="CLU_038716_0_1_1"/>
<dbReference type="EMBL" id="JARH01000628">
    <property type="protein sequence ID" value="EXF78549.1"/>
    <property type="molecule type" value="Genomic_DNA"/>
</dbReference>
<evidence type="ECO:0000256" key="2">
    <source>
        <dbReference type="SAM" id="SignalP"/>
    </source>
</evidence>
<dbReference type="Pfam" id="PF10282">
    <property type="entry name" value="Lactonase"/>
    <property type="match status" value="1"/>
</dbReference>
<dbReference type="PANTHER" id="PTHR30344:SF1">
    <property type="entry name" value="6-PHOSPHOGLUCONOLACTONASE"/>
    <property type="match status" value="1"/>
</dbReference>
<dbReference type="eggNOG" id="ENOG502QRFW">
    <property type="taxonomic scope" value="Eukaryota"/>
</dbReference>
<keyword evidence="2" id="KW-0732">Signal</keyword>
<proteinExistence type="inferred from homology"/>
<dbReference type="Gene3D" id="2.130.10.10">
    <property type="entry name" value="YVTN repeat-like/Quinoprotein amine dehydrogenase"/>
    <property type="match status" value="1"/>
</dbReference>
<sequence length="407" mass="42589">MRFTSVIFTAAAASAAVIGRQDAPAASAKVIIGSTNTISVADYDGKSFKIVNSNITEGTGPSWMAFKEPNLLYAVNENAFNLRLFTLDTTNNDLKIAAEATGSGGVVSIAFNKDKTRLVGAAYTGGNVDVWDISDTSTLKYMKNITLGGELGPNKERQTKSFAHQAILDPSGRYFAICDLGTDSISIIDSLDDKFEVVSRNSVSRAGCGPRHGAWYPQNGGTPTAFVVACELSNTLEVFSVSTTNGSSLSLTHTSELSTYGAAFPPANATSAAAGEIIISTDGKHAYVSNRNSGNATDSISHFKITQQAAAGGSKCKPKAGGITLEFVDQISSGGISPRMFSFSKDEKTLFSTNVFDTTDGTGEGVLALSRAEDTGTLTAVPVASLPVANFLSTDVTMGPTFIQQIV</sequence>